<sequence length="58" mass="6892">MLRHDHSPRQVISWLDFNFCVALERGPLRPLVPKPLLDYLPMKRMDELTARTNFDDLL</sequence>
<gene>
    <name evidence="1" type="ORF">NVV95_02980</name>
</gene>
<name>A0ABT2GBD6_9MICO</name>
<dbReference type="EMBL" id="JANTEZ010000001">
    <property type="protein sequence ID" value="MCS5713514.1"/>
    <property type="molecule type" value="Genomic_DNA"/>
</dbReference>
<proteinExistence type="predicted"/>
<protein>
    <submittedName>
        <fullName evidence="1">Uncharacterized protein</fullName>
    </submittedName>
</protein>
<organism evidence="1 2">
    <name type="scientific">Herbiconiux gentiana</name>
    <dbReference type="NCBI Taxonomy" id="2970912"/>
    <lineage>
        <taxon>Bacteria</taxon>
        <taxon>Bacillati</taxon>
        <taxon>Actinomycetota</taxon>
        <taxon>Actinomycetes</taxon>
        <taxon>Micrococcales</taxon>
        <taxon>Microbacteriaceae</taxon>
        <taxon>Herbiconiux</taxon>
    </lineage>
</organism>
<accession>A0ABT2GBD6</accession>
<keyword evidence="2" id="KW-1185">Reference proteome</keyword>
<evidence type="ECO:0000313" key="2">
    <source>
        <dbReference type="Proteomes" id="UP001165580"/>
    </source>
</evidence>
<dbReference type="RefSeq" id="WP_259485044.1">
    <property type="nucleotide sequence ID" value="NZ_JANTEZ010000001.1"/>
</dbReference>
<reference evidence="1" key="1">
    <citation type="submission" date="2022-08" db="EMBL/GenBank/DDBJ databases">
        <authorList>
            <person name="Deng Y."/>
            <person name="Han X.-F."/>
            <person name="Zhang Y.-Q."/>
        </authorList>
    </citation>
    <scope>NUCLEOTIDE SEQUENCE</scope>
    <source>
        <strain evidence="1">CPCC 205716</strain>
    </source>
</reference>
<dbReference type="Proteomes" id="UP001165580">
    <property type="component" value="Unassembled WGS sequence"/>
</dbReference>
<comment type="caution">
    <text evidence="1">The sequence shown here is derived from an EMBL/GenBank/DDBJ whole genome shotgun (WGS) entry which is preliminary data.</text>
</comment>
<evidence type="ECO:0000313" key="1">
    <source>
        <dbReference type="EMBL" id="MCS5713514.1"/>
    </source>
</evidence>